<protein>
    <recommendedName>
        <fullName evidence="7 9">ATP-dependent Clp protease proteolytic subunit</fullName>
        <ecNumber evidence="7">3.4.21.92</ecNumber>
    </recommendedName>
    <alternativeName>
        <fullName evidence="7">Endopeptidase Clp</fullName>
    </alternativeName>
</protein>
<proteinExistence type="inferred from homology"/>
<dbReference type="AlphaFoldDB" id="A0A9X5GTF6"/>
<comment type="subcellular location">
    <subcellularLocation>
        <location evidence="7">Cytoplasm</location>
    </subcellularLocation>
</comment>
<evidence type="ECO:0000256" key="6">
    <source>
        <dbReference type="ARBA" id="ARBA00034021"/>
    </source>
</evidence>
<keyword evidence="2 7" id="KW-0963">Cytoplasm</keyword>
<dbReference type="InterPro" id="IPR033135">
    <property type="entry name" value="ClpP_His_AS"/>
</dbReference>
<evidence type="ECO:0000256" key="5">
    <source>
        <dbReference type="ARBA" id="ARBA00022825"/>
    </source>
</evidence>
<dbReference type="NCBIfam" id="NF009205">
    <property type="entry name" value="PRK12553.1"/>
    <property type="match status" value="1"/>
</dbReference>
<evidence type="ECO:0000313" key="10">
    <source>
        <dbReference type="EMBL" id="NBJ92937.1"/>
    </source>
</evidence>
<dbReference type="Gene3D" id="3.90.226.10">
    <property type="entry name" value="2-enoyl-CoA Hydratase, Chain A, domain 1"/>
    <property type="match status" value="1"/>
</dbReference>
<dbReference type="GO" id="GO:0005737">
    <property type="term" value="C:cytoplasm"/>
    <property type="evidence" value="ECO:0007669"/>
    <property type="project" value="UniProtKB-SubCell"/>
</dbReference>
<comment type="caution">
    <text evidence="10">The sequence shown here is derived from an EMBL/GenBank/DDBJ whole genome shotgun (WGS) entry which is preliminary data.</text>
</comment>
<dbReference type="PROSITE" id="PS00382">
    <property type="entry name" value="CLP_PROTEASE_HIS"/>
    <property type="match status" value="1"/>
</dbReference>
<reference evidence="10" key="1">
    <citation type="submission" date="2018-09" db="EMBL/GenBank/DDBJ databases">
        <title>Murine metabolic-syndrome-specific gut microbial biobank.</title>
        <authorList>
            <person name="Liu C."/>
        </authorList>
    </citation>
    <scope>NUCLEOTIDE SEQUENCE</scope>
    <source>
        <strain evidence="10">D42-62</strain>
    </source>
</reference>
<dbReference type="SUPFAM" id="SSF52096">
    <property type="entry name" value="ClpP/crotonase"/>
    <property type="match status" value="1"/>
</dbReference>
<comment type="catalytic activity">
    <reaction evidence="6 7 8">
        <text>Hydrolysis of proteins to small peptides in the presence of ATP and magnesium. alpha-casein is the usual test substrate. In the absence of ATP, only oligopeptides shorter than five residues are hydrolyzed (such as succinyl-Leu-Tyr-|-NHMec, and Leu-Tyr-Leu-|-Tyr-Trp, in which cleavage of the -Tyr-|-Leu- and -Tyr-|-Trp bonds also occurs).</text>
        <dbReference type="EC" id="3.4.21.92"/>
    </reaction>
</comment>
<dbReference type="GO" id="GO:0004176">
    <property type="term" value="F:ATP-dependent peptidase activity"/>
    <property type="evidence" value="ECO:0007669"/>
    <property type="project" value="InterPro"/>
</dbReference>
<dbReference type="InterPro" id="IPR001907">
    <property type="entry name" value="ClpP"/>
</dbReference>
<dbReference type="PANTHER" id="PTHR10381">
    <property type="entry name" value="ATP-DEPENDENT CLP PROTEASE PROTEOLYTIC SUBUNIT"/>
    <property type="match status" value="1"/>
</dbReference>
<evidence type="ECO:0000256" key="2">
    <source>
        <dbReference type="ARBA" id="ARBA00022490"/>
    </source>
</evidence>
<organism evidence="10 11">
    <name type="scientific">Parablautia muri</name>
    <dbReference type="NCBI Taxonomy" id="2320879"/>
    <lineage>
        <taxon>Bacteria</taxon>
        <taxon>Bacillati</taxon>
        <taxon>Bacillota</taxon>
        <taxon>Clostridia</taxon>
        <taxon>Lachnospirales</taxon>
        <taxon>Lachnospiraceae</taxon>
        <taxon>Parablautia</taxon>
    </lineage>
</organism>
<keyword evidence="4 7" id="KW-0378">Hydrolase</keyword>
<accession>A0A9X5GTF6</accession>
<comment type="subunit">
    <text evidence="7">Fourteen ClpP subunits assemble into 2 heptameric rings which stack back to back to give a disk-like structure with a central cavity, resembling the structure of eukaryotic proteasomes.</text>
</comment>
<dbReference type="InterPro" id="IPR029045">
    <property type="entry name" value="ClpP/crotonase-like_dom_sf"/>
</dbReference>
<dbReference type="GO" id="GO:0006515">
    <property type="term" value="P:protein quality control for misfolded or incompletely synthesized proteins"/>
    <property type="evidence" value="ECO:0007669"/>
    <property type="project" value="TreeGrafter"/>
</dbReference>
<keyword evidence="11" id="KW-1185">Reference proteome</keyword>
<evidence type="ECO:0000256" key="9">
    <source>
        <dbReference type="RuleBase" id="RU003567"/>
    </source>
</evidence>
<dbReference type="InterPro" id="IPR023562">
    <property type="entry name" value="ClpP/TepA"/>
</dbReference>
<dbReference type="Proteomes" id="UP001154420">
    <property type="component" value="Unassembled WGS sequence"/>
</dbReference>
<name>A0A9X5GTF6_9FIRM</name>
<evidence type="ECO:0000256" key="4">
    <source>
        <dbReference type="ARBA" id="ARBA00022801"/>
    </source>
</evidence>
<dbReference type="EMBL" id="QZDT01000014">
    <property type="protein sequence ID" value="NBJ92937.1"/>
    <property type="molecule type" value="Genomic_DNA"/>
</dbReference>
<dbReference type="GO" id="GO:0004252">
    <property type="term" value="F:serine-type endopeptidase activity"/>
    <property type="evidence" value="ECO:0007669"/>
    <property type="project" value="UniProtKB-UniRule"/>
</dbReference>
<feature type="active site" description="Nucleophile" evidence="7">
    <location>
        <position position="98"/>
    </location>
</feature>
<dbReference type="OrthoDB" id="9802800at2"/>
<dbReference type="Pfam" id="PF00574">
    <property type="entry name" value="CLP_protease"/>
    <property type="match status" value="1"/>
</dbReference>
<keyword evidence="5 7" id="KW-0720">Serine protease</keyword>
<dbReference type="PANTHER" id="PTHR10381:SF70">
    <property type="entry name" value="ATP-DEPENDENT CLP PROTEASE PROTEOLYTIC SUBUNIT"/>
    <property type="match status" value="1"/>
</dbReference>
<feature type="active site" evidence="7 8">
    <location>
        <position position="123"/>
    </location>
</feature>
<dbReference type="HAMAP" id="MF_00444">
    <property type="entry name" value="ClpP"/>
    <property type="match status" value="1"/>
</dbReference>
<dbReference type="EC" id="3.4.21.92" evidence="7"/>
<keyword evidence="3 7" id="KW-0645">Protease</keyword>
<dbReference type="FunFam" id="3.90.226.10:FF:000001">
    <property type="entry name" value="ATP-dependent Clp protease proteolytic subunit"/>
    <property type="match status" value="1"/>
</dbReference>
<evidence type="ECO:0000256" key="3">
    <source>
        <dbReference type="ARBA" id="ARBA00022670"/>
    </source>
</evidence>
<sequence>MSTIPYVIEQTSRGERSYDIYSRLLSDRIVFLGEEVSDISASLIIAQMLFLESQDPGKDIQLYINSPGGSVSAGFAIYDTMQYVKCDVSTICIGLAASFGAFLLAGGTKGKRLALPNAEIMIHQPAIHGNGIQGQATDIKITSDHIQKSKKRLNTILSENTGKSIDEIAIATERDNYMTAIEAMDFGLIDKIIDKR</sequence>
<comment type="similarity">
    <text evidence="1 7 9">Belongs to the peptidase S14 family.</text>
</comment>
<dbReference type="NCBIfam" id="NF001368">
    <property type="entry name" value="PRK00277.1"/>
    <property type="match status" value="1"/>
</dbReference>
<evidence type="ECO:0000256" key="1">
    <source>
        <dbReference type="ARBA" id="ARBA00007039"/>
    </source>
</evidence>
<dbReference type="GO" id="GO:0051117">
    <property type="term" value="F:ATPase binding"/>
    <property type="evidence" value="ECO:0007669"/>
    <property type="project" value="TreeGrafter"/>
</dbReference>
<evidence type="ECO:0000256" key="8">
    <source>
        <dbReference type="PROSITE-ProRule" id="PRU10086"/>
    </source>
</evidence>
<dbReference type="CDD" id="cd07017">
    <property type="entry name" value="S14_ClpP_2"/>
    <property type="match status" value="1"/>
</dbReference>
<gene>
    <name evidence="7" type="primary">clpP</name>
    <name evidence="10" type="ORF">D5281_10105</name>
</gene>
<evidence type="ECO:0000256" key="7">
    <source>
        <dbReference type="HAMAP-Rule" id="MF_00444"/>
    </source>
</evidence>
<comment type="function">
    <text evidence="7">Cleaves peptides in various proteins in a process that requires ATP hydrolysis. Has a chymotrypsin-like activity. Plays a major role in the degradation of misfolded proteins.</text>
</comment>
<dbReference type="PRINTS" id="PR00127">
    <property type="entry name" value="CLPPROTEASEP"/>
</dbReference>
<dbReference type="RefSeq" id="WP_160560022.1">
    <property type="nucleotide sequence ID" value="NZ_QZDT01000014.1"/>
</dbReference>
<dbReference type="GO" id="GO:0009368">
    <property type="term" value="C:endopeptidase Clp complex"/>
    <property type="evidence" value="ECO:0007669"/>
    <property type="project" value="TreeGrafter"/>
</dbReference>
<evidence type="ECO:0000313" key="11">
    <source>
        <dbReference type="Proteomes" id="UP001154420"/>
    </source>
</evidence>